<proteinExistence type="predicted"/>
<dbReference type="OrthoDB" id="445362at2759"/>
<dbReference type="GO" id="GO:0051666">
    <property type="term" value="P:actin cortical patch localization"/>
    <property type="evidence" value="ECO:0007669"/>
    <property type="project" value="TreeGrafter"/>
</dbReference>
<dbReference type="GO" id="GO:0071933">
    <property type="term" value="F:Arp2/3 complex binding"/>
    <property type="evidence" value="ECO:0007669"/>
    <property type="project" value="TreeGrafter"/>
</dbReference>
<dbReference type="PANTHER" id="PTHR13357:SF1">
    <property type="entry name" value="NCK-INTERACTING PROTEIN WITH SH3 DOMAIN"/>
    <property type="match status" value="1"/>
</dbReference>
<dbReference type="Proteomes" id="UP000308549">
    <property type="component" value="Unassembled WGS sequence"/>
</dbReference>
<dbReference type="InterPro" id="IPR030125">
    <property type="entry name" value="SPIN90/Ldb17"/>
</dbReference>
<evidence type="ECO:0000259" key="2">
    <source>
        <dbReference type="Pfam" id="PF09431"/>
    </source>
</evidence>
<evidence type="ECO:0000256" key="1">
    <source>
        <dbReference type="SAM" id="MobiDB-lite"/>
    </source>
</evidence>
<dbReference type="AlphaFoldDB" id="A0A4U0TZA3"/>
<protein>
    <recommendedName>
        <fullName evidence="2">SPIN90/Ldb17 leucine-rich domain-containing protein</fullName>
    </recommendedName>
</protein>
<dbReference type="GO" id="GO:0006897">
    <property type="term" value="P:endocytosis"/>
    <property type="evidence" value="ECO:0007669"/>
    <property type="project" value="TreeGrafter"/>
</dbReference>
<feature type="compositionally biased region" description="Basic and acidic residues" evidence="1">
    <location>
        <begin position="493"/>
        <end position="510"/>
    </location>
</feature>
<dbReference type="PANTHER" id="PTHR13357">
    <property type="entry name" value="SH3 ADAPTER PROTEIN SPIN90 NCK INTERACTING PROTEIN WITH SH3 DOMAIN"/>
    <property type="match status" value="1"/>
</dbReference>
<feature type="domain" description="SPIN90/Ldb17 leucine-rich" evidence="2">
    <location>
        <begin position="205"/>
        <end position="358"/>
    </location>
</feature>
<dbReference type="Pfam" id="PF09431">
    <property type="entry name" value="SPIN90_LRD"/>
    <property type="match status" value="1"/>
</dbReference>
<dbReference type="InterPro" id="IPR018556">
    <property type="entry name" value="SPIN90/Ldb17_LRD"/>
</dbReference>
<name>A0A4U0TZA3_9PEZI</name>
<comment type="caution">
    <text evidence="3">The sequence shown here is derived from an EMBL/GenBank/DDBJ whole genome shotgun (WGS) entry which is preliminary data.</text>
</comment>
<feature type="region of interest" description="Disordered" evidence="1">
    <location>
        <begin position="446"/>
        <end position="510"/>
    </location>
</feature>
<dbReference type="GO" id="GO:0000147">
    <property type="term" value="P:actin cortical patch assembly"/>
    <property type="evidence" value="ECO:0007669"/>
    <property type="project" value="TreeGrafter"/>
</dbReference>
<sequence>MDAETLDGLDNEQQFWDGMEFERMVTKMKLWVRTDVRTGIDSAVTKPSDTYELIDDALRSYLEFTAGHKSFLQSEYDIARCCYKLLDTPLFQANQEYVRRQFLYCLLQEDDPDTLHLVAAVLLFDGRANEAAFEMMQAEGAFPRLVELVRDRRDDHIGLYRLLLELLFEMSRIQRLSREDLVTVDDGFILYLLQLIEQLSDDAEDPYHYPVIRVLLALNEQYMCVASAPPSPGGGGGPVTNRLLKILSAYGPSYRTFGENLILLLNREAALAPQLLILKLLYLLFTTPSTYEYFYTNDLHVLVDVIIRNLLDLDPGVGKADEDRNGQQALRHTYLRVLCPLLKNTQLGREGSNYKRDEVRRLLFLLVNRSTAHFAPVDETVIRLVIRCKQIEWLREEEDEQDQEMDRKLAQVAPKDTEVANKMLGMSVDEAGVSSLSVVEVAAKVTKEKPSVPAPRRRKKKAAAAAAGIGSNGSHGDALRPPPADLSASMSSDETREGERSPFHDDNQAT</sequence>
<gene>
    <name evidence="3" type="ORF">B0A50_03975</name>
</gene>
<reference evidence="3 4" key="1">
    <citation type="submission" date="2017-03" db="EMBL/GenBank/DDBJ databases">
        <title>Genomes of endolithic fungi from Antarctica.</title>
        <authorList>
            <person name="Coleine C."/>
            <person name="Masonjones S."/>
            <person name="Stajich J.E."/>
        </authorList>
    </citation>
    <scope>NUCLEOTIDE SEQUENCE [LARGE SCALE GENOMIC DNA]</scope>
    <source>
        <strain evidence="3 4">CCFEE 6315</strain>
    </source>
</reference>
<accession>A0A4U0TZA3</accession>
<keyword evidence="4" id="KW-1185">Reference proteome</keyword>
<organism evidence="3 4">
    <name type="scientific">Salinomyces thailandicus</name>
    <dbReference type="NCBI Taxonomy" id="706561"/>
    <lineage>
        <taxon>Eukaryota</taxon>
        <taxon>Fungi</taxon>
        <taxon>Dikarya</taxon>
        <taxon>Ascomycota</taxon>
        <taxon>Pezizomycotina</taxon>
        <taxon>Dothideomycetes</taxon>
        <taxon>Dothideomycetidae</taxon>
        <taxon>Mycosphaerellales</taxon>
        <taxon>Teratosphaeriaceae</taxon>
        <taxon>Salinomyces</taxon>
    </lineage>
</organism>
<dbReference type="EMBL" id="NAJL01000020">
    <property type="protein sequence ID" value="TKA27910.1"/>
    <property type="molecule type" value="Genomic_DNA"/>
</dbReference>
<evidence type="ECO:0000313" key="4">
    <source>
        <dbReference type="Proteomes" id="UP000308549"/>
    </source>
</evidence>
<dbReference type="GO" id="GO:0030479">
    <property type="term" value="C:actin cortical patch"/>
    <property type="evidence" value="ECO:0007669"/>
    <property type="project" value="TreeGrafter"/>
</dbReference>
<evidence type="ECO:0000313" key="3">
    <source>
        <dbReference type="EMBL" id="TKA27910.1"/>
    </source>
</evidence>